<evidence type="ECO:0000313" key="3">
    <source>
        <dbReference type="Proteomes" id="UP000320762"/>
    </source>
</evidence>
<dbReference type="Proteomes" id="UP000320762">
    <property type="component" value="Unassembled WGS sequence"/>
</dbReference>
<organism evidence="2 3">
    <name type="scientific">Schizophyllum amplum</name>
    <dbReference type="NCBI Taxonomy" id="97359"/>
    <lineage>
        <taxon>Eukaryota</taxon>
        <taxon>Fungi</taxon>
        <taxon>Dikarya</taxon>
        <taxon>Basidiomycota</taxon>
        <taxon>Agaricomycotina</taxon>
        <taxon>Agaricomycetes</taxon>
        <taxon>Agaricomycetidae</taxon>
        <taxon>Agaricales</taxon>
        <taxon>Schizophyllaceae</taxon>
        <taxon>Schizophyllum</taxon>
    </lineage>
</organism>
<keyword evidence="3" id="KW-1185">Reference proteome</keyword>
<sequence length="346" mass="38667">MSSIQESGPLIDSDVEALNNWVTQLAVLFTFFGLHACFYFISAYLLMKDGLRESRSRLFLFVCSSAMFFTSLASASMSARNAQLQFDTLAADPPDNTQTLVNLAIAMNTMLRVNFLISDTVVVWRAWVLFPDNMKVRIVLSVCLFGTFAAVIANTVVIILRRLGELERLPDLYSLMLTVPLLITNLTATALMAYKTWNYRDYVFRNFMRKRTKTRAEMTLLILVESGFAYCAIWIIVMAASLGAFTDTQTSILLEALCSICGLYPTFIIIMVGLQRSSVDSLLGDSLRLSSSTARYMPPFKGADTFTPTRPSFATAPRDSGMYANQKFGIQVDTEQIRYSSAVDHV</sequence>
<name>A0A550CFQ7_9AGAR</name>
<feature type="transmembrane region" description="Helical" evidence="1">
    <location>
        <begin position="172"/>
        <end position="197"/>
    </location>
</feature>
<accession>A0A550CFQ7</accession>
<keyword evidence="1" id="KW-0472">Membrane</keyword>
<comment type="caution">
    <text evidence="2">The sequence shown here is derived from an EMBL/GenBank/DDBJ whole genome shotgun (WGS) entry which is preliminary data.</text>
</comment>
<gene>
    <name evidence="2" type="ORF">BD626DRAFT_569020</name>
</gene>
<reference evidence="2 3" key="1">
    <citation type="journal article" date="2019" name="New Phytol.">
        <title>Comparative genomics reveals unique wood-decay strategies and fruiting body development in the Schizophyllaceae.</title>
        <authorList>
            <person name="Almasi E."/>
            <person name="Sahu N."/>
            <person name="Krizsan K."/>
            <person name="Balint B."/>
            <person name="Kovacs G.M."/>
            <person name="Kiss B."/>
            <person name="Cseklye J."/>
            <person name="Drula E."/>
            <person name="Henrissat B."/>
            <person name="Nagy I."/>
            <person name="Chovatia M."/>
            <person name="Adam C."/>
            <person name="LaButti K."/>
            <person name="Lipzen A."/>
            <person name="Riley R."/>
            <person name="Grigoriev I.V."/>
            <person name="Nagy L.G."/>
        </authorList>
    </citation>
    <scope>NUCLEOTIDE SEQUENCE [LARGE SCALE GENOMIC DNA]</scope>
    <source>
        <strain evidence="2 3">NL-1724</strain>
    </source>
</reference>
<feature type="transmembrane region" description="Helical" evidence="1">
    <location>
        <begin position="138"/>
        <end position="160"/>
    </location>
</feature>
<dbReference type="EMBL" id="VDMD01000009">
    <property type="protein sequence ID" value="TRM63638.1"/>
    <property type="molecule type" value="Genomic_DNA"/>
</dbReference>
<proteinExistence type="predicted"/>
<feature type="transmembrane region" description="Helical" evidence="1">
    <location>
        <begin position="99"/>
        <end position="117"/>
    </location>
</feature>
<feature type="transmembrane region" description="Helical" evidence="1">
    <location>
        <begin position="58"/>
        <end position="79"/>
    </location>
</feature>
<evidence type="ECO:0000256" key="1">
    <source>
        <dbReference type="SAM" id="Phobius"/>
    </source>
</evidence>
<dbReference type="OrthoDB" id="3214103at2759"/>
<keyword evidence="1" id="KW-0812">Transmembrane</keyword>
<feature type="transmembrane region" description="Helical" evidence="1">
    <location>
        <begin position="25"/>
        <end position="46"/>
    </location>
</feature>
<keyword evidence="1" id="KW-1133">Transmembrane helix</keyword>
<evidence type="ECO:0000313" key="2">
    <source>
        <dbReference type="EMBL" id="TRM63638.1"/>
    </source>
</evidence>
<feature type="transmembrane region" description="Helical" evidence="1">
    <location>
        <begin position="252"/>
        <end position="274"/>
    </location>
</feature>
<feature type="transmembrane region" description="Helical" evidence="1">
    <location>
        <begin position="218"/>
        <end position="240"/>
    </location>
</feature>
<protein>
    <submittedName>
        <fullName evidence="2">Uncharacterized protein</fullName>
    </submittedName>
</protein>
<dbReference type="AlphaFoldDB" id="A0A550CFQ7"/>